<sequence>MEKNKSNKDGKAIKTRFRKLKDRLQKQAPANLLIDSSTSSGPIPLLSPIILSPNSLPDTDDKGALDKDQAGRNNNKAALTTSNGPASSSSIFASFKSQCMLAHHPQFGSFL</sequence>
<name>A0A7J6VKV8_THATH</name>
<feature type="compositionally biased region" description="Polar residues" evidence="1">
    <location>
        <begin position="71"/>
        <end position="85"/>
    </location>
</feature>
<proteinExistence type="predicted"/>
<dbReference type="Proteomes" id="UP000554482">
    <property type="component" value="Unassembled WGS sequence"/>
</dbReference>
<evidence type="ECO:0000313" key="2">
    <source>
        <dbReference type="EMBL" id="KAF5185769.1"/>
    </source>
</evidence>
<dbReference type="AlphaFoldDB" id="A0A7J6VKV8"/>
<evidence type="ECO:0000256" key="1">
    <source>
        <dbReference type="SAM" id="MobiDB-lite"/>
    </source>
</evidence>
<gene>
    <name evidence="2" type="ORF">FRX31_024647</name>
</gene>
<accession>A0A7J6VKV8</accession>
<reference evidence="2 3" key="1">
    <citation type="submission" date="2020-06" db="EMBL/GenBank/DDBJ databases">
        <title>Transcriptomic and genomic resources for Thalictrum thalictroides and T. hernandezii: Facilitating candidate gene discovery in an emerging model plant lineage.</title>
        <authorList>
            <person name="Arias T."/>
            <person name="Riano-Pachon D.M."/>
            <person name="Di Stilio V.S."/>
        </authorList>
    </citation>
    <scope>NUCLEOTIDE SEQUENCE [LARGE SCALE GENOMIC DNA]</scope>
    <source>
        <strain evidence="3">cv. WT478/WT964</strain>
        <tissue evidence="2">Leaves</tissue>
    </source>
</reference>
<evidence type="ECO:0000313" key="3">
    <source>
        <dbReference type="Proteomes" id="UP000554482"/>
    </source>
</evidence>
<comment type="caution">
    <text evidence="2">The sequence shown here is derived from an EMBL/GenBank/DDBJ whole genome shotgun (WGS) entry which is preliminary data.</text>
</comment>
<feature type="compositionally biased region" description="Low complexity" evidence="1">
    <location>
        <begin position="36"/>
        <end position="57"/>
    </location>
</feature>
<keyword evidence="3" id="KW-1185">Reference proteome</keyword>
<dbReference type="EMBL" id="JABWDY010030245">
    <property type="protein sequence ID" value="KAF5185769.1"/>
    <property type="molecule type" value="Genomic_DNA"/>
</dbReference>
<protein>
    <submittedName>
        <fullName evidence="2">Uncharacterized protein</fullName>
    </submittedName>
</protein>
<organism evidence="2 3">
    <name type="scientific">Thalictrum thalictroides</name>
    <name type="common">Rue-anemone</name>
    <name type="synonym">Anemone thalictroides</name>
    <dbReference type="NCBI Taxonomy" id="46969"/>
    <lineage>
        <taxon>Eukaryota</taxon>
        <taxon>Viridiplantae</taxon>
        <taxon>Streptophyta</taxon>
        <taxon>Embryophyta</taxon>
        <taxon>Tracheophyta</taxon>
        <taxon>Spermatophyta</taxon>
        <taxon>Magnoliopsida</taxon>
        <taxon>Ranunculales</taxon>
        <taxon>Ranunculaceae</taxon>
        <taxon>Thalictroideae</taxon>
        <taxon>Thalictrum</taxon>
    </lineage>
</organism>
<feature type="compositionally biased region" description="Basic and acidic residues" evidence="1">
    <location>
        <begin position="59"/>
        <end position="70"/>
    </location>
</feature>
<feature type="region of interest" description="Disordered" evidence="1">
    <location>
        <begin position="28"/>
        <end position="88"/>
    </location>
</feature>